<protein>
    <submittedName>
        <fullName evidence="1">Uncharacterized protein</fullName>
    </submittedName>
</protein>
<name>A0A1V9EPG7_9BACT</name>
<keyword evidence="2" id="KW-1185">Reference proteome</keyword>
<evidence type="ECO:0000313" key="1">
    <source>
        <dbReference type="EMBL" id="OQP48048.1"/>
    </source>
</evidence>
<dbReference type="EMBL" id="LVXG01000018">
    <property type="protein sequence ID" value="OQP48048.1"/>
    <property type="molecule type" value="Genomic_DNA"/>
</dbReference>
<sequence length="152" mass="18016">MKIDSKELQAFFLNNSPFYNKQDLEFGVLAGDWIYVKGLLEEDKTDGVVCDILDELPGVENFIEIFHINKLSDLDKISISLLWARYLAGKTQLVFSNDRDKQLCLHRFNNYSIIYSPNFKYFRKEENVICNIRQFKEYVQLHLVELRKHNVM</sequence>
<comment type="caution">
    <text evidence="1">The sequence shown here is derived from an EMBL/GenBank/DDBJ whole genome shotgun (WGS) entry which is preliminary data.</text>
</comment>
<dbReference type="Proteomes" id="UP000192610">
    <property type="component" value="Unassembled WGS sequence"/>
</dbReference>
<gene>
    <name evidence="1" type="ORF">A4H97_29880</name>
</gene>
<evidence type="ECO:0000313" key="2">
    <source>
        <dbReference type="Proteomes" id="UP000192610"/>
    </source>
</evidence>
<reference evidence="2" key="1">
    <citation type="submission" date="2016-04" db="EMBL/GenBank/DDBJ databases">
        <authorList>
            <person name="Chen L."/>
            <person name="Zhuang W."/>
            <person name="Wang G."/>
        </authorList>
    </citation>
    <scope>NUCLEOTIDE SEQUENCE [LARGE SCALE GENOMIC DNA]</scope>
    <source>
        <strain evidence="2">17621</strain>
    </source>
</reference>
<organism evidence="1 2">
    <name type="scientific">Niastella yeongjuensis</name>
    <dbReference type="NCBI Taxonomy" id="354355"/>
    <lineage>
        <taxon>Bacteria</taxon>
        <taxon>Pseudomonadati</taxon>
        <taxon>Bacteroidota</taxon>
        <taxon>Chitinophagia</taxon>
        <taxon>Chitinophagales</taxon>
        <taxon>Chitinophagaceae</taxon>
        <taxon>Niastella</taxon>
    </lineage>
</organism>
<proteinExistence type="predicted"/>
<dbReference type="STRING" id="354355.SAMN05660816_02376"/>
<dbReference type="AlphaFoldDB" id="A0A1V9EPG7"/>
<dbReference type="RefSeq" id="WP_081200583.1">
    <property type="nucleotide sequence ID" value="NZ_FOCZ01000004.1"/>
</dbReference>
<accession>A0A1V9EPG7</accession>